<dbReference type="AlphaFoldDB" id="A0A561W996"/>
<organism evidence="1 2">
    <name type="scientific">Micromonospora taraxaci</name>
    <dbReference type="NCBI Taxonomy" id="1316803"/>
    <lineage>
        <taxon>Bacteria</taxon>
        <taxon>Bacillati</taxon>
        <taxon>Actinomycetota</taxon>
        <taxon>Actinomycetes</taxon>
        <taxon>Micromonosporales</taxon>
        <taxon>Micromonosporaceae</taxon>
        <taxon>Micromonospora</taxon>
    </lineage>
</organism>
<accession>A0A561W996</accession>
<keyword evidence="2" id="KW-1185">Reference proteome</keyword>
<dbReference type="RefSeq" id="WP_145785343.1">
    <property type="nucleotide sequence ID" value="NZ_VIWZ01000001.1"/>
</dbReference>
<proteinExistence type="predicted"/>
<gene>
    <name evidence="1" type="ORF">FHU34_115839</name>
</gene>
<protein>
    <submittedName>
        <fullName evidence="1">Putative PD-(D/E)XK family protein DUF4420</fullName>
    </submittedName>
</protein>
<dbReference type="Proteomes" id="UP000317685">
    <property type="component" value="Unassembled WGS sequence"/>
</dbReference>
<dbReference type="OrthoDB" id="4854145at2"/>
<comment type="caution">
    <text evidence="1">The sequence shown here is derived from an EMBL/GenBank/DDBJ whole genome shotgun (WGS) entry which is preliminary data.</text>
</comment>
<sequence length="328" mass="35083">MTEIEPTMLERAWAVLVPPRAKELASFPLEVLCGAELCRVAMDGAGNRHLLVPAGDEAVSVEPRPAVLGMAIRRLAFGGPAVTYLDISCAEPDLFSEFDEVVTDVLEAVSGAQRPASAAIGAVTRWRRLFRSRLLRGLSRQVKLGLFAELTVLSSLVEADPGFPVEAWRGPLNEPHDFEAGARCLEVKGLSGASDGIVVHGLEQLNIHDDRPLDLVLLRVVEDPDGQSVSDLVQQLRGAVASWANLRNRLSAAGWSEQPDRHDLDTFAVEEVLRLVVDVGTPRVVPSSLVAGALPYGVGGLTYQVDLAALLPLSAGASLAEIAEEAVR</sequence>
<dbReference type="EMBL" id="VIWZ01000001">
    <property type="protein sequence ID" value="TWG20437.1"/>
    <property type="molecule type" value="Genomic_DNA"/>
</dbReference>
<name>A0A561W996_9ACTN</name>
<evidence type="ECO:0000313" key="1">
    <source>
        <dbReference type="EMBL" id="TWG20437.1"/>
    </source>
</evidence>
<evidence type="ECO:0000313" key="2">
    <source>
        <dbReference type="Proteomes" id="UP000317685"/>
    </source>
</evidence>
<dbReference type="InterPro" id="IPR025534">
    <property type="entry name" value="DUF4420"/>
</dbReference>
<reference evidence="1 2" key="1">
    <citation type="submission" date="2019-06" db="EMBL/GenBank/DDBJ databases">
        <title>Sequencing the genomes of 1000 actinobacteria strains.</title>
        <authorList>
            <person name="Klenk H.-P."/>
        </authorList>
    </citation>
    <scope>NUCLEOTIDE SEQUENCE [LARGE SCALE GENOMIC DNA]</scope>
    <source>
        <strain evidence="1 2">DSM 45885</strain>
    </source>
</reference>
<dbReference type="Pfam" id="PF14390">
    <property type="entry name" value="DUF4420"/>
    <property type="match status" value="1"/>
</dbReference>
<dbReference type="GeneID" id="300131278"/>